<feature type="transmembrane region" description="Helical" evidence="1">
    <location>
        <begin position="59"/>
        <end position="78"/>
    </location>
</feature>
<dbReference type="EMBL" id="MLJW01000085">
    <property type="protein sequence ID" value="OIR01311.1"/>
    <property type="molecule type" value="Genomic_DNA"/>
</dbReference>
<dbReference type="AlphaFoldDB" id="A0A1J5RZG8"/>
<name>A0A1J5RZG8_9ZZZZ</name>
<evidence type="ECO:0000313" key="2">
    <source>
        <dbReference type="EMBL" id="OIR01311.1"/>
    </source>
</evidence>
<sequence length="199" mass="22212">MSLQKINPRTSVLLLFIIATGMLRIMNCSTLLSPLANFTPIGAMALFGGTYFKSNWKSYFFPLVTLLASDIVMMQLFYKQHSNGLLYSGWLWTYSAFALMVLIGKYIKKVTFKNVLTAAVAAALAHWLITDFGVWLGGGLDISTGTALTKDWHGFVQCYLQAIPFLKNMLLGNVLYSGILYGVFEVLQKRYPILQPSIS</sequence>
<evidence type="ECO:0000256" key="1">
    <source>
        <dbReference type="SAM" id="Phobius"/>
    </source>
</evidence>
<feature type="transmembrane region" description="Helical" evidence="1">
    <location>
        <begin position="12"/>
        <end position="29"/>
    </location>
</feature>
<reference evidence="2" key="1">
    <citation type="submission" date="2016-10" db="EMBL/GenBank/DDBJ databases">
        <title>Sequence of Gallionella enrichment culture.</title>
        <authorList>
            <person name="Poehlein A."/>
            <person name="Muehling M."/>
            <person name="Daniel R."/>
        </authorList>
    </citation>
    <scope>NUCLEOTIDE SEQUENCE</scope>
</reference>
<organism evidence="2">
    <name type="scientific">mine drainage metagenome</name>
    <dbReference type="NCBI Taxonomy" id="410659"/>
    <lineage>
        <taxon>unclassified sequences</taxon>
        <taxon>metagenomes</taxon>
        <taxon>ecological metagenomes</taxon>
    </lineage>
</organism>
<feature type="transmembrane region" description="Helical" evidence="1">
    <location>
        <begin position="115"/>
        <end position="136"/>
    </location>
</feature>
<feature type="transmembrane region" description="Helical" evidence="1">
    <location>
        <begin position="84"/>
        <end position="103"/>
    </location>
</feature>
<feature type="transmembrane region" description="Helical" evidence="1">
    <location>
        <begin position="35"/>
        <end position="52"/>
    </location>
</feature>
<proteinExistence type="predicted"/>
<protein>
    <submittedName>
        <fullName evidence="2">Uncharacterized protein</fullName>
    </submittedName>
</protein>
<keyword evidence="1" id="KW-1133">Transmembrane helix</keyword>
<dbReference type="Pfam" id="PF20221">
    <property type="entry name" value="DUF6580"/>
    <property type="match status" value="1"/>
</dbReference>
<dbReference type="InterPro" id="IPR046487">
    <property type="entry name" value="DUF6580"/>
</dbReference>
<feature type="transmembrane region" description="Helical" evidence="1">
    <location>
        <begin position="169"/>
        <end position="187"/>
    </location>
</feature>
<accession>A0A1J5RZG8</accession>
<gene>
    <name evidence="2" type="ORF">GALL_165990</name>
</gene>
<keyword evidence="1" id="KW-0812">Transmembrane</keyword>
<comment type="caution">
    <text evidence="2">The sequence shown here is derived from an EMBL/GenBank/DDBJ whole genome shotgun (WGS) entry which is preliminary data.</text>
</comment>
<keyword evidence="1" id="KW-0472">Membrane</keyword>